<dbReference type="PANTHER" id="PTHR23335">
    <property type="entry name" value="CALMODULIN-BINDING TRANSCRIPTION ACTIVATOR CAMTA"/>
    <property type="match status" value="1"/>
</dbReference>
<feature type="domain" description="CG-1" evidence="4">
    <location>
        <begin position="9"/>
        <end position="116"/>
    </location>
</feature>
<reference evidence="5" key="1">
    <citation type="submission" date="2022-05" db="EMBL/GenBank/DDBJ databases">
        <title>The Musa troglodytarum L. genome provides insights into the mechanism of non-climacteric behaviour and enrichment of carotenoids.</title>
        <authorList>
            <person name="Wang J."/>
        </authorList>
    </citation>
    <scope>NUCLEOTIDE SEQUENCE</scope>
    <source>
        <tissue evidence="5">Leaf</tissue>
    </source>
</reference>
<organism evidence="5 6">
    <name type="scientific">Musa troglodytarum</name>
    <name type="common">fe'i banana</name>
    <dbReference type="NCBI Taxonomy" id="320322"/>
    <lineage>
        <taxon>Eukaryota</taxon>
        <taxon>Viridiplantae</taxon>
        <taxon>Streptophyta</taxon>
        <taxon>Embryophyta</taxon>
        <taxon>Tracheophyta</taxon>
        <taxon>Spermatophyta</taxon>
        <taxon>Magnoliopsida</taxon>
        <taxon>Liliopsida</taxon>
        <taxon>Zingiberales</taxon>
        <taxon>Musaceae</taxon>
        <taxon>Musa</taxon>
    </lineage>
</organism>
<keyword evidence="6" id="KW-1185">Reference proteome</keyword>
<evidence type="ECO:0000256" key="3">
    <source>
        <dbReference type="ARBA" id="ARBA00023242"/>
    </source>
</evidence>
<dbReference type="GO" id="GO:0003690">
    <property type="term" value="F:double-stranded DNA binding"/>
    <property type="evidence" value="ECO:0007669"/>
    <property type="project" value="TreeGrafter"/>
</dbReference>
<dbReference type="GO" id="GO:0003712">
    <property type="term" value="F:transcription coregulator activity"/>
    <property type="evidence" value="ECO:0007669"/>
    <property type="project" value="TreeGrafter"/>
</dbReference>
<protein>
    <submittedName>
        <fullName evidence="5">Calmodulin-binding transcription activator</fullName>
    </submittedName>
</protein>
<dbReference type="GO" id="GO:0006357">
    <property type="term" value="P:regulation of transcription by RNA polymerase II"/>
    <property type="evidence" value="ECO:0007669"/>
    <property type="project" value="TreeGrafter"/>
</dbReference>
<proteinExistence type="predicted"/>
<evidence type="ECO:0000313" key="6">
    <source>
        <dbReference type="Proteomes" id="UP001055439"/>
    </source>
</evidence>
<name>A0A9E7H931_9LILI</name>
<feature type="non-terminal residue" evidence="5">
    <location>
        <position position="1"/>
    </location>
</feature>
<dbReference type="Pfam" id="PF03859">
    <property type="entry name" value="CG-1"/>
    <property type="match status" value="1"/>
</dbReference>
<dbReference type="AlphaFoldDB" id="A0A9E7H931"/>
<comment type="subcellular location">
    <subcellularLocation>
        <location evidence="1">Nucleus</location>
    </subcellularLocation>
</comment>
<dbReference type="SMART" id="SM01076">
    <property type="entry name" value="CG-1"/>
    <property type="match status" value="1"/>
</dbReference>
<accession>A0A9E7H931</accession>
<dbReference type="OrthoDB" id="407555at2759"/>
<keyword evidence="2" id="KW-0804">Transcription</keyword>
<gene>
    <name evidence="5" type="ORF">MUK42_35993</name>
</gene>
<dbReference type="Proteomes" id="UP001055439">
    <property type="component" value="Chromosome 8"/>
</dbReference>
<evidence type="ECO:0000313" key="5">
    <source>
        <dbReference type="EMBL" id="URE25892.1"/>
    </source>
</evidence>
<dbReference type="PANTHER" id="PTHR23335:SF35">
    <property type="entry name" value="OS01G0923600 PROTEIN"/>
    <property type="match status" value="1"/>
</dbReference>
<dbReference type="EMBL" id="CP097510">
    <property type="protein sequence ID" value="URE25892.1"/>
    <property type="molecule type" value="Genomic_DNA"/>
</dbReference>
<dbReference type="InterPro" id="IPR005559">
    <property type="entry name" value="CG-1_dom"/>
</dbReference>
<evidence type="ECO:0000256" key="2">
    <source>
        <dbReference type="ARBA" id="ARBA00023163"/>
    </source>
</evidence>
<dbReference type="PROSITE" id="PS51437">
    <property type="entry name" value="CG_1"/>
    <property type="match status" value="1"/>
</dbReference>
<keyword evidence="3" id="KW-0539">Nucleus</keyword>
<evidence type="ECO:0000259" key="4">
    <source>
        <dbReference type="PROSITE" id="PS51437"/>
    </source>
</evidence>
<evidence type="ECO:0000256" key="1">
    <source>
        <dbReference type="ARBA" id="ARBA00004123"/>
    </source>
</evidence>
<dbReference type="GO" id="GO:0005634">
    <property type="term" value="C:nucleus"/>
    <property type="evidence" value="ECO:0007669"/>
    <property type="project" value="UniProtKB-SubCell"/>
</dbReference>
<sequence>SRVVTGFDINKFNQEAQSRWLRPVEVLYILQNHESFNIAQKPPQKPPGGSLFLFNRRVLRYFRNDGYSWQKKKNGKTAREGHERLKVGNSDAINCYYARGEQNSCFQRRSYWMLDP</sequence>